<evidence type="ECO:0000256" key="1">
    <source>
        <dbReference type="ARBA" id="ARBA00023015"/>
    </source>
</evidence>
<dbReference type="InterPro" id="IPR009057">
    <property type="entry name" value="Homeodomain-like_sf"/>
</dbReference>
<protein>
    <submittedName>
        <fullName evidence="6">TetR family transcriptional regulator</fullName>
    </submittedName>
</protein>
<name>A0ABQ0QJR6_9PROT</name>
<dbReference type="EMBL" id="BAQB01000020">
    <property type="protein sequence ID" value="GBR47302.1"/>
    <property type="molecule type" value="Genomic_DNA"/>
</dbReference>
<dbReference type="InterPro" id="IPR036271">
    <property type="entry name" value="Tet_transcr_reg_TetR-rel_C_sf"/>
</dbReference>
<keyword evidence="2 4" id="KW-0238">DNA-binding</keyword>
<reference evidence="6" key="1">
    <citation type="submission" date="2013-04" db="EMBL/GenBank/DDBJ databases">
        <title>The genome sequencing project of 58 acetic acid bacteria.</title>
        <authorList>
            <person name="Okamoto-Kainuma A."/>
            <person name="Ishikawa M."/>
            <person name="Umino S."/>
            <person name="Koizumi Y."/>
            <person name="Shiwa Y."/>
            <person name="Yoshikawa H."/>
            <person name="Matsutani M."/>
            <person name="Matsushita K."/>
        </authorList>
    </citation>
    <scope>NUCLEOTIDE SEQUENCE</scope>
    <source>
        <strain evidence="6">NBRC 106556</strain>
    </source>
</reference>
<evidence type="ECO:0000259" key="5">
    <source>
        <dbReference type="PROSITE" id="PS50977"/>
    </source>
</evidence>
<evidence type="ECO:0000313" key="6">
    <source>
        <dbReference type="EMBL" id="GBR47302.1"/>
    </source>
</evidence>
<evidence type="ECO:0000256" key="3">
    <source>
        <dbReference type="ARBA" id="ARBA00023163"/>
    </source>
</evidence>
<evidence type="ECO:0000256" key="4">
    <source>
        <dbReference type="PROSITE-ProRule" id="PRU00335"/>
    </source>
</evidence>
<dbReference type="Gene3D" id="1.10.357.10">
    <property type="entry name" value="Tetracycline Repressor, domain 2"/>
    <property type="match status" value="1"/>
</dbReference>
<sequence length="190" mass="20163">MTETKPRYHHGDLPSTLLHSARVLLEQDGIAALKLRAITRHAGVSATAATPHFGNLSGVLSALAAIGFNELTAAMSNTAHKTMRDIGLAYIRFAIANPGLFTLMFRNDSVDRTTPDLKNASEKALACLAHLPSDTPSSSPLDKAAQMASAWAKVHGLAILAIDGQLQALTPQPLTPILLEKLLANTLSLK</sequence>
<dbReference type="InterPro" id="IPR025996">
    <property type="entry name" value="MT1864/Rv1816-like_C"/>
</dbReference>
<dbReference type="Pfam" id="PF00440">
    <property type="entry name" value="TetR_N"/>
    <property type="match status" value="1"/>
</dbReference>
<dbReference type="SUPFAM" id="SSF46689">
    <property type="entry name" value="Homeodomain-like"/>
    <property type="match status" value="1"/>
</dbReference>
<dbReference type="Pfam" id="PF13305">
    <property type="entry name" value="TetR_C_33"/>
    <property type="match status" value="1"/>
</dbReference>
<gene>
    <name evidence="6" type="ORF">AA106556_1406</name>
</gene>
<accession>A0ABQ0QJR6</accession>
<proteinExistence type="predicted"/>
<dbReference type="Proteomes" id="UP001062443">
    <property type="component" value="Unassembled WGS sequence"/>
</dbReference>
<keyword evidence="7" id="KW-1185">Reference proteome</keyword>
<dbReference type="SUPFAM" id="SSF48498">
    <property type="entry name" value="Tetracyclin repressor-like, C-terminal domain"/>
    <property type="match status" value="1"/>
</dbReference>
<keyword evidence="3" id="KW-0804">Transcription</keyword>
<comment type="caution">
    <text evidence="6">The sequence shown here is derived from an EMBL/GenBank/DDBJ whole genome shotgun (WGS) entry which is preliminary data.</text>
</comment>
<evidence type="ECO:0000313" key="7">
    <source>
        <dbReference type="Proteomes" id="UP001062443"/>
    </source>
</evidence>
<dbReference type="InterPro" id="IPR001647">
    <property type="entry name" value="HTH_TetR"/>
</dbReference>
<feature type="domain" description="HTH tetR-type" evidence="5">
    <location>
        <begin position="11"/>
        <end position="71"/>
    </location>
</feature>
<feature type="DNA-binding region" description="H-T-H motif" evidence="4">
    <location>
        <begin position="34"/>
        <end position="53"/>
    </location>
</feature>
<keyword evidence="1" id="KW-0805">Transcription regulation</keyword>
<dbReference type="RefSeq" id="WP_068173352.1">
    <property type="nucleotide sequence ID" value="NZ_BAQB01000020.1"/>
</dbReference>
<evidence type="ECO:0000256" key="2">
    <source>
        <dbReference type="ARBA" id="ARBA00023125"/>
    </source>
</evidence>
<dbReference type="PROSITE" id="PS50977">
    <property type="entry name" value="HTH_TETR_2"/>
    <property type="match status" value="1"/>
</dbReference>
<organism evidence="6 7">
    <name type="scientific">Neokomagataea tanensis NBRC 106556</name>
    <dbReference type="NCBI Taxonomy" id="1223519"/>
    <lineage>
        <taxon>Bacteria</taxon>
        <taxon>Pseudomonadati</taxon>
        <taxon>Pseudomonadota</taxon>
        <taxon>Alphaproteobacteria</taxon>
        <taxon>Acetobacterales</taxon>
        <taxon>Acetobacteraceae</taxon>
        <taxon>Neokomagataea</taxon>
    </lineage>
</organism>